<dbReference type="RefSeq" id="WP_087584272.1">
    <property type="nucleotide sequence ID" value="NZ_CABMKR010000004.1"/>
</dbReference>
<evidence type="ECO:0000313" key="1">
    <source>
        <dbReference type="EMBL" id="OUT11851.1"/>
    </source>
</evidence>
<gene>
    <name evidence="1" type="ORF">B9N62_02735</name>
</gene>
<name>A0A1Y5MTE4_9BACT</name>
<evidence type="ECO:0000313" key="2">
    <source>
        <dbReference type="Proteomes" id="UP000195967"/>
    </source>
</evidence>
<reference evidence="1 2" key="1">
    <citation type="submission" date="2017-04" db="EMBL/GenBank/DDBJ databases">
        <title>Complete genome of Campylobacter concisus ATCC 33237T and draft genomes for an additional eight well characterized C. concisus strains.</title>
        <authorList>
            <person name="Cornelius A.J."/>
            <person name="Miller W.G."/>
            <person name="Lastovica A.J."/>
            <person name="On S.L."/>
            <person name="French N.P."/>
            <person name="Vandenberg O."/>
            <person name="Biggs P.J."/>
        </authorList>
    </citation>
    <scope>NUCLEOTIDE SEQUENCE [LARGE SCALE GENOMIC DNA]</scope>
    <source>
        <strain evidence="1 2">Lasto28.99</strain>
    </source>
</reference>
<organism evidence="1 2">
    <name type="scientific">Campylobacter concisus</name>
    <dbReference type="NCBI Taxonomy" id="199"/>
    <lineage>
        <taxon>Bacteria</taxon>
        <taxon>Pseudomonadati</taxon>
        <taxon>Campylobacterota</taxon>
        <taxon>Epsilonproteobacteria</taxon>
        <taxon>Campylobacterales</taxon>
        <taxon>Campylobacteraceae</taxon>
        <taxon>Campylobacter</taxon>
    </lineage>
</organism>
<accession>A0A1Y5MTE4</accession>
<dbReference type="EMBL" id="NDYO01000004">
    <property type="protein sequence ID" value="OUT11851.1"/>
    <property type="molecule type" value="Genomic_DNA"/>
</dbReference>
<comment type="caution">
    <text evidence="1">The sequence shown here is derived from an EMBL/GenBank/DDBJ whole genome shotgun (WGS) entry which is preliminary data.</text>
</comment>
<proteinExistence type="predicted"/>
<dbReference type="PROSITE" id="PS51257">
    <property type="entry name" value="PROKAR_LIPOPROTEIN"/>
    <property type="match status" value="1"/>
</dbReference>
<sequence length="82" mass="9093">MKLIVSSLILAFILIGCGAKPEVIVKTQYQDVYVPVACIEKMPTKPKFSPENLESAKELMGYFLTCEELLKGCVNGSDHKKD</sequence>
<dbReference type="Proteomes" id="UP000195967">
    <property type="component" value="Unassembled WGS sequence"/>
</dbReference>
<evidence type="ECO:0008006" key="3">
    <source>
        <dbReference type="Google" id="ProtNLM"/>
    </source>
</evidence>
<protein>
    <recommendedName>
        <fullName evidence="3">Lipoprotein</fullName>
    </recommendedName>
</protein>
<dbReference type="AlphaFoldDB" id="A0A1Y5MTE4"/>